<comment type="caution">
    <text evidence="1">The sequence shown here is derived from an EMBL/GenBank/DDBJ whole genome shotgun (WGS) entry which is preliminary data.</text>
</comment>
<proteinExistence type="predicted"/>
<reference evidence="1" key="1">
    <citation type="submission" date="2012-11" db="EMBL/GenBank/DDBJ databases">
        <title>Dependencies among metagenomic species, viruses, plasmids and units of genetic variation.</title>
        <authorList>
            <person name="Nielsen H.B."/>
            <person name="Almeida M."/>
            <person name="Juncker A.S."/>
            <person name="Rasmussen S."/>
            <person name="Li J."/>
            <person name="Sunagawa S."/>
            <person name="Plichta D."/>
            <person name="Gautier L."/>
            <person name="Le Chatelier E."/>
            <person name="Peletier E."/>
            <person name="Bonde I."/>
            <person name="Nielsen T."/>
            <person name="Manichanh C."/>
            <person name="Arumugam M."/>
            <person name="Batto J."/>
            <person name="Santos M.B.Q.D."/>
            <person name="Blom N."/>
            <person name="Borruel N."/>
            <person name="Burgdorf K.S."/>
            <person name="Boumezbeur F."/>
            <person name="Casellas F."/>
            <person name="Dore J."/>
            <person name="Guarner F."/>
            <person name="Hansen T."/>
            <person name="Hildebrand F."/>
            <person name="Kaas R.S."/>
            <person name="Kennedy S."/>
            <person name="Kristiansen K."/>
            <person name="Kultima J.R."/>
            <person name="Leonard P."/>
            <person name="Levenez F."/>
            <person name="Lund O."/>
            <person name="Moumen B."/>
            <person name="Le Paslier D."/>
            <person name="Pons N."/>
            <person name="Pedersen O."/>
            <person name="Prifti E."/>
            <person name="Qin J."/>
            <person name="Raes J."/>
            <person name="Tap J."/>
            <person name="Tims S."/>
            <person name="Ussery D.W."/>
            <person name="Yamada T."/>
            <person name="MetaHit consortium"/>
            <person name="Renault P."/>
            <person name="Sicheritz-Ponten T."/>
            <person name="Bork P."/>
            <person name="Wang J."/>
            <person name="Brunak S."/>
            <person name="Ehrlich S.D."/>
        </authorList>
    </citation>
    <scope>NUCLEOTIDE SEQUENCE [LARGE SCALE GENOMIC DNA]</scope>
</reference>
<dbReference type="SUPFAM" id="SSF53756">
    <property type="entry name" value="UDP-Glycosyltransferase/glycogen phosphorylase"/>
    <property type="match status" value="1"/>
</dbReference>
<dbReference type="STRING" id="1263015.BN580_01533"/>
<dbReference type="Gene3D" id="3.40.50.2000">
    <property type="entry name" value="Glycogen Phosphorylase B"/>
    <property type="match status" value="1"/>
</dbReference>
<dbReference type="AlphaFoldDB" id="R6TQV3"/>
<evidence type="ECO:0000313" key="2">
    <source>
        <dbReference type="Proteomes" id="UP000017938"/>
    </source>
</evidence>
<dbReference type="Proteomes" id="UP000017938">
    <property type="component" value="Unassembled WGS sequence"/>
</dbReference>
<gene>
    <name evidence="1" type="ORF">BN580_01533</name>
</gene>
<accession>R6TQV3</accession>
<sequence length="82" mass="8507">MEAEACGTPVVTFRTGGSPENVFTGYGAVVDCGDTDGTEAAIRMICGRNEDIRDAVSEKAEVFDAAGCFDGYTALYDGIAGK</sequence>
<evidence type="ECO:0008006" key="3">
    <source>
        <dbReference type="Google" id="ProtNLM"/>
    </source>
</evidence>
<name>R6TQV3_9BACT</name>
<organism evidence="1 2">
    <name type="scientific">Candidatus Colimorpha enterica</name>
    <dbReference type="NCBI Taxonomy" id="3083063"/>
    <lineage>
        <taxon>Bacteria</taxon>
        <taxon>Pseudomonadati</taxon>
        <taxon>Bacteroidota</taxon>
        <taxon>Bacteroidia</taxon>
        <taxon>Bacteroidales</taxon>
        <taxon>Candidatus Colimorpha</taxon>
    </lineage>
</organism>
<dbReference type="EMBL" id="CBFW010000232">
    <property type="protein sequence ID" value="CDC74535.1"/>
    <property type="molecule type" value="Genomic_DNA"/>
</dbReference>
<protein>
    <recommendedName>
        <fullName evidence="3">Glycosyl transferase family 1 domain-containing protein</fullName>
    </recommendedName>
</protein>
<evidence type="ECO:0000313" key="1">
    <source>
        <dbReference type="EMBL" id="CDC74535.1"/>
    </source>
</evidence>